<dbReference type="InterPro" id="IPR040442">
    <property type="entry name" value="Pyrv_kinase-like_dom_sf"/>
</dbReference>
<dbReference type="STRING" id="1797768.A3C59_04035"/>
<dbReference type="PANTHER" id="PTHR43030">
    <property type="entry name" value="PHOSPHOENOLPYRUVATE SYNTHASE"/>
    <property type="match status" value="1"/>
</dbReference>
<comment type="caution">
    <text evidence="4">The sequence shown here is derived from an EMBL/GenBank/DDBJ whole genome shotgun (WGS) entry which is preliminary data.</text>
</comment>
<proteinExistence type="inferred from homology"/>
<dbReference type="AlphaFoldDB" id="A0A1F5JRC4"/>
<comment type="similarity">
    <text evidence="1">Belongs to the PEP-utilizing enzyme family.</text>
</comment>
<evidence type="ECO:0000313" key="4">
    <source>
        <dbReference type="EMBL" id="OGE31147.1"/>
    </source>
</evidence>
<dbReference type="InterPro" id="IPR006319">
    <property type="entry name" value="PEP_synth"/>
</dbReference>
<dbReference type="Proteomes" id="UP000176902">
    <property type="component" value="Unassembled WGS sequence"/>
</dbReference>
<accession>A0A1F5JRC4</accession>
<evidence type="ECO:0000313" key="5">
    <source>
        <dbReference type="Proteomes" id="UP000176902"/>
    </source>
</evidence>
<dbReference type="SUPFAM" id="SSF51621">
    <property type="entry name" value="Phosphoenolpyruvate/pyruvate domain"/>
    <property type="match status" value="1"/>
</dbReference>
<dbReference type="EMBL" id="MFCV01000043">
    <property type="protein sequence ID" value="OGE31147.1"/>
    <property type="molecule type" value="Genomic_DNA"/>
</dbReference>
<protein>
    <recommendedName>
        <fullName evidence="6">PEP-utilising enzyme C-terminal domain-containing protein</fullName>
    </recommendedName>
</protein>
<name>A0A1F5JRC4_9BACT</name>
<sequence length="497" mass="56138">MIEVLPIKLLSDQDALIFGALIVSLGKLHRTGVSVGNGVAVTAPNLHLKTVLEHYDFGSKEVFEQSLTLVKKEIAAIKVPEILLKELDKQKKFLLNGVVFKNPKDVWINLLDNWLDQIKNRLWKDGFSKGVTEGLNPQTIFFIKETESFGEAFFDPLGDDTVINIRGGKLHPNDLKKLHDLVNDCNKKLFIPHVYEWILDGSIKLVGIKPYTSVIPDLYSNKLRDPSPAAQGDKSRSTVKVFLDFSTGLVVEREVDGVYLSSEKMVDLNKPRESFDNLLLRLIESAETFPQSPILFKLADKSEGMGKVRGSLRLLHQKSLFDPLIEALSFVRHKKGLTNVHIVIPFVRGVSELLQIKRELAVKKLNRKNSLKILMELAIPENVVNLEDYLISGLDGVVLNLDELISHLNGFDHTEGELNLYKNEVDGLIKFLEDPLKLLHKSKVPFIAYGSLTLNPKVLDFLIEKGVYGMVVERYEAPSIHELIRQAEKRMILRKSQ</sequence>
<organism evidence="4 5">
    <name type="scientific">Candidatus Daviesbacteria bacterium RIFCSPHIGHO2_02_FULL_36_13</name>
    <dbReference type="NCBI Taxonomy" id="1797768"/>
    <lineage>
        <taxon>Bacteria</taxon>
        <taxon>Candidatus Daviesiibacteriota</taxon>
    </lineage>
</organism>
<dbReference type="GO" id="GO:0005524">
    <property type="term" value="F:ATP binding"/>
    <property type="evidence" value="ECO:0007669"/>
    <property type="project" value="UniProtKB-KW"/>
</dbReference>
<reference evidence="4 5" key="1">
    <citation type="journal article" date="2016" name="Nat. Commun.">
        <title>Thousands of microbial genomes shed light on interconnected biogeochemical processes in an aquifer system.</title>
        <authorList>
            <person name="Anantharaman K."/>
            <person name="Brown C.T."/>
            <person name="Hug L.A."/>
            <person name="Sharon I."/>
            <person name="Castelle C.J."/>
            <person name="Probst A.J."/>
            <person name="Thomas B.C."/>
            <person name="Singh A."/>
            <person name="Wilkins M.J."/>
            <person name="Karaoz U."/>
            <person name="Brodie E.L."/>
            <person name="Williams K.H."/>
            <person name="Hubbard S.S."/>
            <person name="Banfield J.F."/>
        </authorList>
    </citation>
    <scope>NUCLEOTIDE SEQUENCE [LARGE SCALE GENOMIC DNA]</scope>
</reference>
<keyword evidence="2" id="KW-0547">Nucleotide-binding</keyword>
<evidence type="ECO:0008006" key="6">
    <source>
        <dbReference type="Google" id="ProtNLM"/>
    </source>
</evidence>
<gene>
    <name evidence="4" type="ORF">A3C59_04035</name>
</gene>
<keyword evidence="3" id="KW-0067">ATP-binding</keyword>
<dbReference type="InterPro" id="IPR015813">
    <property type="entry name" value="Pyrv/PenolPyrv_kinase-like_dom"/>
</dbReference>
<evidence type="ECO:0000256" key="2">
    <source>
        <dbReference type="ARBA" id="ARBA00022741"/>
    </source>
</evidence>
<evidence type="ECO:0000256" key="3">
    <source>
        <dbReference type="ARBA" id="ARBA00022840"/>
    </source>
</evidence>
<dbReference type="PANTHER" id="PTHR43030:SF1">
    <property type="entry name" value="PHOSPHOENOLPYRUVATE SYNTHASE"/>
    <property type="match status" value="1"/>
</dbReference>
<dbReference type="Gene3D" id="3.20.20.60">
    <property type="entry name" value="Phosphoenolpyruvate-binding domains"/>
    <property type="match status" value="1"/>
</dbReference>
<dbReference type="GO" id="GO:0008986">
    <property type="term" value="F:pyruvate, water dikinase activity"/>
    <property type="evidence" value="ECO:0007669"/>
    <property type="project" value="InterPro"/>
</dbReference>
<evidence type="ECO:0000256" key="1">
    <source>
        <dbReference type="ARBA" id="ARBA00007837"/>
    </source>
</evidence>